<dbReference type="PANTHER" id="PTHR13061:SF26">
    <property type="entry name" value="BACTERIAL TRANSFERASE HEXAPEPTIDE (SIX REPEATS)"/>
    <property type="match status" value="1"/>
</dbReference>
<dbReference type="EMBL" id="ATMH01003313">
    <property type="protein sequence ID" value="EPY31712.1"/>
    <property type="molecule type" value="Genomic_DNA"/>
</dbReference>
<protein>
    <submittedName>
        <fullName evidence="1">Uncharacterized protein</fullName>
    </submittedName>
</protein>
<dbReference type="Proteomes" id="UP000015354">
    <property type="component" value="Unassembled WGS sequence"/>
</dbReference>
<dbReference type="OrthoDB" id="25818at2759"/>
<dbReference type="InterPro" id="IPR011004">
    <property type="entry name" value="Trimer_LpxA-like_sf"/>
</dbReference>
<reference evidence="1 2" key="1">
    <citation type="journal article" date="2013" name="PLoS ONE">
        <title>Predicting the Proteins of Angomonas deanei, Strigomonas culicis and Their Respective Endosymbionts Reveals New Aspects of the Trypanosomatidae Family.</title>
        <authorList>
            <person name="Motta M.C."/>
            <person name="Martins A.C."/>
            <person name="de Souza S.S."/>
            <person name="Catta-Preta C.M."/>
            <person name="Silva R."/>
            <person name="Klein C.C."/>
            <person name="de Almeida L.G."/>
            <person name="de Lima Cunha O."/>
            <person name="Ciapina L.P."/>
            <person name="Brocchi M."/>
            <person name="Colabardini A.C."/>
            <person name="de Araujo Lima B."/>
            <person name="Machado C.R."/>
            <person name="de Almeida Soares C.M."/>
            <person name="Probst C.M."/>
            <person name="de Menezes C.B."/>
            <person name="Thompson C.E."/>
            <person name="Bartholomeu D.C."/>
            <person name="Gradia D.F."/>
            <person name="Pavoni D.P."/>
            <person name="Grisard E.C."/>
            <person name="Fantinatti-Garboggini F."/>
            <person name="Marchini F.K."/>
            <person name="Rodrigues-Luiz G.F."/>
            <person name="Wagner G."/>
            <person name="Goldman G.H."/>
            <person name="Fietto J.L."/>
            <person name="Elias M.C."/>
            <person name="Goldman M.H."/>
            <person name="Sagot M.F."/>
            <person name="Pereira M."/>
            <person name="Stoco P.H."/>
            <person name="de Mendonca-Neto R.P."/>
            <person name="Teixeira S.M."/>
            <person name="Maciel T.E."/>
            <person name="de Oliveira Mendes T.A."/>
            <person name="Urmenyi T.P."/>
            <person name="de Souza W."/>
            <person name="Schenkman S."/>
            <person name="de Vasconcelos A.T."/>
        </authorList>
    </citation>
    <scope>NUCLEOTIDE SEQUENCE [LARGE SCALE GENOMIC DNA]</scope>
</reference>
<dbReference type="SUPFAM" id="SSF51161">
    <property type="entry name" value="Trimeric LpxA-like enzymes"/>
    <property type="match status" value="1"/>
</dbReference>
<dbReference type="InterPro" id="IPR050484">
    <property type="entry name" value="Transf_Hexapept/Carb_Anhydrase"/>
</dbReference>
<sequence>MLRRSLRRLFPSQSIGPAHPDVMYGVMQNQYLGPGWSNIIKSMPLETLLLQGGPPLANLNDRAGIVVDPEDPRHPICTVQNGPMNSFDGTFMQLTTGDYGGTTRGERLMQVLYENYLEPFSMHRVCAQLQDYNKVPNNYHGSVEASCEYVGQTAALIGQVIVGIGSVVMEGVTIKGDTNCVYIAEGVQILENTCIVSDAPTNLLAYQRHEAINPYQQWDGMDGVMRIMPNTVIEPNCFLDSCSIGSFNRIGHNSKIMKGVTTGVMAHILPGSVVLKDTKIGDGEIWGGAPAVHVGNVSKFEWKRPYYPSLLHRESVAETYRNMSRYGDQVVHFANAMGELETLMVKFEEDISPSVQEQIKVFEEGREPFHHTITRITQGWTPMNRPDDKTLNTCPPLPGVKMYAEHNTDSTEHELNGTYMNISNFMNEFRW</sequence>
<dbReference type="Gene3D" id="2.160.10.10">
    <property type="entry name" value="Hexapeptide repeat proteins"/>
    <property type="match status" value="1"/>
</dbReference>
<dbReference type="PANTHER" id="PTHR13061">
    <property type="entry name" value="DYNACTIN SUBUNIT P25"/>
    <property type="match status" value="1"/>
</dbReference>
<evidence type="ECO:0000313" key="2">
    <source>
        <dbReference type="Proteomes" id="UP000015354"/>
    </source>
</evidence>
<gene>
    <name evidence="1" type="ORF">STCU_03313</name>
</gene>
<dbReference type="AlphaFoldDB" id="S9ULJ2"/>
<name>S9ULJ2_9TRYP</name>
<organism evidence="1 2">
    <name type="scientific">Strigomonas culicis</name>
    <dbReference type="NCBI Taxonomy" id="28005"/>
    <lineage>
        <taxon>Eukaryota</taxon>
        <taxon>Discoba</taxon>
        <taxon>Euglenozoa</taxon>
        <taxon>Kinetoplastea</taxon>
        <taxon>Metakinetoplastina</taxon>
        <taxon>Trypanosomatida</taxon>
        <taxon>Trypanosomatidae</taxon>
        <taxon>Strigomonadinae</taxon>
        <taxon>Strigomonas</taxon>
    </lineage>
</organism>
<evidence type="ECO:0000313" key="1">
    <source>
        <dbReference type="EMBL" id="EPY31712.1"/>
    </source>
</evidence>
<comment type="caution">
    <text evidence="1">The sequence shown here is derived from an EMBL/GenBank/DDBJ whole genome shotgun (WGS) entry which is preliminary data.</text>
</comment>
<proteinExistence type="predicted"/>
<keyword evidence="2" id="KW-1185">Reference proteome</keyword>
<accession>S9ULJ2</accession>